<dbReference type="EMBL" id="ML977137">
    <property type="protein sequence ID" value="KAF1992429.1"/>
    <property type="molecule type" value="Genomic_DNA"/>
</dbReference>
<keyword evidence="2" id="KW-0472">Membrane</keyword>
<accession>A0A6G1HHC2</accession>
<evidence type="ECO:0000256" key="2">
    <source>
        <dbReference type="SAM" id="Phobius"/>
    </source>
</evidence>
<gene>
    <name evidence="4" type="ORF">K402DRAFT_399544</name>
</gene>
<name>A0A6G1HHC2_9PEZI</name>
<proteinExistence type="predicted"/>
<dbReference type="OrthoDB" id="5215637at2759"/>
<feature type="region of interest" description="Disordered" evidence="1">
    <location>
        <begin position="270"/>
        <end position="292"/>
    </location>
</feature>
<feature type="chain" id="PRO_5026126989" description="Mid2 domain-containing protein" evidence="3">
    <location>
        <begin position="21"/>
        <end position="292"/>
    </location>
</feature>
<keyword evidence="2" id="KW-1133">Transmembrane helix</keyword>
<evidence type="ECO:0000256" key="3">
    <source>
        <dbReference type="SAM" id="SignalP"/>
    </source>
</evidence>
<sequence length="292" mass="31776">MYSTISLLFPIVYLFVPAFAQTCYFPDGSTADLFKPCTNYSKGAACCYSSDPQGTDLCYNNGYCYSLIFGALYRGACTDRDWSLGSACAQQCLKFHSNAEIAIVLCNDGKLCCGHAEEASPCCEANSGFDWNNATFLALENGVNTIVATYTERTTIVSTKTATETNLATSTCASEEGLMISKQESSQRQMVMGAGLGSVLGISVLAVLVMGTLLLRQRRQRISAEAENKTEGLVAPELQHQLQPQQQQQQQAELRISRVGLEYKAEMPSTGISELPSVGEMQELDVSHLRSR</sequence>
<dbReference type="Proteomes" id="UP000800041">
    <property type="component" value="Unassembled WGS sequence"/>
</dbReference>
<evidence type="ECO:0000313" key="5">
    <source>
        <dbReference type="Proteomes" id="UP000800041"/>
    </source>
</evidence>
<keyword evidence="2" id="KW-0812">Transmembrane</keyword>
<evidence type="ECO:0000313" key="4">
    <source>
        <dbReference type="EMBL" id="KAF1992429.1"/>
    </source>
</evidence>
<feature type="transmembrane region" description="Helical" evidence="2">
    <location>
        <begin position="190"/>
        <end position="215"/>
    </location>
</feature>
<evidence type="ECO:0000256" key="1">
    <source>
        <dbReference type="SAM" id="MobiDB-lite"/>
    </source>
</evidence>
<keyword evidence="3" id="KW-0732">Signal</keyword>
<dbReference type="AlphaFoldDB" id="A0A6G1HHC2"/>
<organism evidence="4 5">
    <name type="scientific">Aulographum hederae CBS 113979</name>
    <dbReference type="NCBI Taxonomy" id="1176131"/>
    <lineage>
        <taxon>Eukaryota</taxon>
        <taxon>Fungi</taxon>
        <taxon>Dikarya</taxon>
        <taxon>Ascomycota</taxon>
        <taxon>Pezizomycotina</taxon>
        <taxon>Dothideomycetes</taxon>
        <taxon>Pleosporomycetidae</taxon>
        <taxon>Aulographales</taxon>
        <taxon>Aulographaceae</taxon>
    </lineage>
</organism>
<reference evidence="4" key="1">
    <citation type="journal article" date="2020" name="Stud. Mycol.">
        <title>101 Dothideomycetes genomes: a test case for predicting lifestyles and emergence of pathogens.</title>
        <authorList>
            <person name="Haridas S."/>
            <person name="Albert R."/>
            <person name="Binder M."/>
            <person name="Bloem J."/>
            <person name="Labutti K."/>
            <person name="Salamov A."/>
            <person name="Andreopoulos B."/>
            <person name="Baker S."/>
            <person name="Barry K."/>
            <person name="Bills G."/>
            <person name="Bluhm B."/>
            <person name="Cannon C."/>
            <person name="Castanera R."/>
            <person name="Culley D."/>
            <person name="Daum C."/>
            <person name="Ezra D."/>
            <person name="Gonzalez J."/>
            <person name="Henrissat B."/>
            <person name="Kuo A."/>
            <person name="Liang C."/>
            <person name="Lipzen A."/>
            <person name="Lutzoni F."/>
            <person name="Magnuson J."/>
            <person name="Mondo S."/>
            <person name="Nolan M."/>
            <person name="Ohm R."/>
            <person name="Pangilinan J."/>
            <person name="Park H.-J."/>
            <person name="Ramirez L."/>
            <person name="Alfaro M."/>
            <person name="Sun H."/>
            <person name="Tritt A."/>
            <person name="Yoshinaga Y."/>
            <person name="Zwiers L.-H."/>
            <person name="Turgeon B."/>
            <person name="Goodwin S."/>
            <person name="Spatafora J."/>
            <person name="Crous P."/>
            <person name="Grigoriev I."/>
        </authorList>
    </citation>
    <scope>NUCLEOTIDE SEQUENCE</scope>
    <source>
        <strain evidence="4">CBS 113979</strain>
    </source>
</reference>
<keyword evidence="5" id="KW-1185">Reference proteome</keyword>
<evidence type="ECO:0008006" key="6">
    <source>
        <dbReference type="Google" id="ProtNLM"/>
    </source>
</evidence>
<protein>
    <recommendedName>
        <fullName evidence="6">Mid2 domain-containing protein</fullName>
    </recommendedName>
</protein>
<feature type="signal peptide" evidence="3">
    <location>
        <begin position="1"/>
        <end position="20"/>
    </location>
</feature>